<accession>A0A9D4CWC3</accession>
<dbReference type="InterPro" id="IPR013520">
    <property type="entry name" value="Ribonucl_H"/>
</dbReference>
<dbReference type="OrthoDB" id="206335at2759"/>
<dbReference type="CDD" id="cd06145">
    <property type="entry name" value="REX1_like"/>
    <property type="match status" value="1"/>
</dbReference>
<name>A0A9D4CWC3_DREPO</name>
<evidence type="ECO:0000256" key="4">
    <source>
        <dbReference type="ARBA" id="ARBA00022801"/>
    </source>
</evidence>
<reference evidence="8" key="2">
    <citation type="submission" date="2020-11" db="EMBL/GenBank/DDBJ databases">
        <authorList>
            <person name="McCartney M.A."/>
            <person name="Auch B."/>
            <person name="Kono T."/>
            <person name="Mallez S."/>
            <person name="Becker A."/>
            <person name="Gohl D.M."/>
            <person name="Silverstein K.A.T."/>
            <person name="Koren S."/>
            <person name="Bechman K.B."/>
            <person name="Herman A."/>
            <person name="Abrahante J.E."/>
            <person name="Garbe J."/>
        </authorList>
    </citation>
    <scope>NUCLEOTIDE SEQUENCE</scope>
    <source>
        <strain evidence="8">Duluth1</strain>
        <tissue evidence="8">Whole animal</tissue>
    </source>
</reference>
<dbReference type="Pfam" id="PF00929">
    <property type="entry name" value="RNase_T"/>
    <property type="match status" value="1"/>
</dbReference>
<comment type="subcellular location">
    <subcellularLocation>
        <location evidence="1">Nucleus</location>
    </subcellularLocation>
</comment>
<dbReference type="GO" id="GO:0004527">
    <property type="term" value="F:exonuclease activity"/>
    <property type="evidence" value="ECO:0007669"/>
    <property type="project" value="UniProtKB-KW"/>
</dbReference>
<keyword evidence="4" id="KW-0378">Hydrolase</keyword>
<comment type="caution">
    <text evidence="8">The sequence shown here is derived from an EMBL/GenBank/DDBJ whole genome shotgun (WGS) entry which is preliminary data.</text>
</comment>
<keyword evidence="6" id="KW-0539">Nucleus</keyword>
<dbReference type="SMART" id="SM00479">
    <property type="entry name" value="EXOIII"/>
    <property type="match status" value="1"/>
</dbReference>
<dbReference type="GO" id="GO:0010629">
    <property type="term" value="P:negative regulation of gene expression"/>
    <property type="evidence" value="ECO:0007669"/>
    <property type="project" value="UniProtKB-ARBA"/>
</dbReference>
<keyword evidence="9" id="KW-1185">Reference proteome</keyword>
<evidence type="ECO:0000256" key="2">
    <source>
        <dbReference type="ARBA" id="ARBA00006357"/>
    </source>
</evidence>
<feature type="domain" description="Exonuclease" evidence="7">
    <location>
        <begin position="2"/>
        <end position="147"/>
    </location>
</feature>
<evidence type="ECO:0000256" key="3">
    <source>
        <dbReference type="ARBA" id="ARBA00022722"/>
    </source>
</evidence>
<dbReference type="PANTHER" id="PTHR12801">
    <property type="entry name" value="RNA EXONUCLEASE REXO1 / RECO3 FAMILY MEMBER-RELATED"/>
    <property type="match status" value="1"/>
</dbReference>
<organism evidence="8 9">
    <name type="scientific">Dreissena polymorpha</name>
    <name type="common">Zebra mussel</name>
    <name type="synonym">Mytilus polymorpha</name>
    <dbReference type="NCBI Taxonomy" id="45954"/>
    <lineage>
        <taxon>Eukaryota</taxon>
        <taxon>Metazoa</taxon>
        <taxon>Spiralia</taxon>
        <taxon>Lophotrochozoa</taxon>
        <taxon>Mollusca</taxon>
        <taxon>Bivalvia</taxon>
        <taxon>Autobranchia</taxon>
        <taxon>Heteroconchia</taxon>
        <taxon>Euheterodonta</taxon>
        <taxon>Imparidentia</taxon>
        <taxon>Neoheterodontei</taxon>
        <taxon>Myida</taxon>
        <taxon>Dreissenoidea</taxon>
        <taxon>Dreissenidae</taxon>
        <taxon>Dreissena</taxon>
    </lineage>
</organism>
<dbReference type="InterPro" id="IPR034922">
    <property type="entry name" value="REX1-like_exo"/>
</dbReference>
<evidence type="ECO:0000256" key="5">
    <source>
        <dbReference type="ARBA" id="ARBA00022839"/>
    </source>
</evidence>
<gene>
    <name evidence="8" type="ORF">DPMN_040026</name>
</gene>
<dbReference type="EMBL" id="JAIWYP010000011">
    <property type="protein sequence ID" value="KAH3733595.1"/>
    <property type="molecule type" value="Genomic_DNA"/>
</dbReference>
<dbReference type="AlphaFoldDB" id="A0A9D4CWC3"/>
<dbReference type="GO" id="GO:0003676">
    <property type="term" value="F:nucleic acid binding"/>
    <property type="evidence" value="ECO:0007669"/>
    <property type="project" value="InterPro"/>
</dbReference>
<evidence type="ECO:0000313" key="9">
    <source>
        <dbReference type="Proteomes" id="UP000828390"/>
    </source>
</evidence>
<keyword evidence="5" id="KW-0269">Exonuclease</keyword>
<evidence type="ECO:0000259" key="7">
    <source>
        <dbReference type="SMART" id="SM00479"/>
    </source>
</evidence>
<sequence length="147" mass="16436">MGVELARVTVVGADLEPVYESLVMPDNRIVDLNTRFSGISEEDLEDVHTSLRDVQPVLLSLFTDKTILLGHSLESDLLALKLIHSTVVDTSIVFPHRMGLPFKRALKNLMAEYLKKIIQDDVSGHDSLEDATACLQLMQHKLKDDAR</sequence>
<protein>
    <recommendedName>
        <fullName evidence="7">Exonuclease domain-containing protein</fullName>
    </recommendedName>
</protein>
<dbReference type="SUPFAM" id="SSF53098">
    <property type="entry name" value="Ribonuclease H-like"/>
    <property type="match status" value="1"/>
</dbReference>
<dbReference type="PANTHER" id="PTHR12801:SF115">
    <property type="entry name" value="FI18136P1-RELATED"/>
    <property type="match status" value="1"/>
</dbReference>
<dbReference type="InterPro" id="IPR047021">
    <property type="entry name" value="REXO1/3/4-like"/>
</dbReference>
<reference evidence="8" key="1">
    <citation type="journal article" date="2019" name="bioRxiv">
        <title>The Genome of the Zebra Mussel, Dreissena polymorpha: A Resource for Invasive Species Research.</title>
        <authorList>
            <person name="McCartney M.A."/>
            <person name="Auch B."/>
            <person name="Kono T."/>
            <person name="Mallez S."/>
            <person name="Zhang Y."/>
            <person name="Obille A."/>
            <person name="Becker A."/>
            <person name="Abrahante J.E."/>
            <person name="Garbe J."/>
            <person name="Badalamenti J.P."/>
            <person name="Herman A."/>
            <person name="Mangelson H."/>
            <person name="Liachko I."/>
            <person name="Sullivan S."/>
            <person name="Sone E.D."/>
            <person name="Koren S."/>
            <person name="Silverstein K.A.T."/>
            <person name="Beckman K.B."/>
            <person name="Gohl D.M."/>
        </authorList>
    </citation>
    <scope>NUCLEOTIDE SEQUENCE</scope>
    <source>
        <strain evidence="8">Duluth1</strain>
        <tissue evidence="8">Whole animal</tissue>
    </source>
</reference>
<dbReference type="GO" id="GO:0005634">
    <property type="term" value="C:nucleus"/>
    <property type="evidence" value="ECO:0007669"/>
    <property type="project" value="UniProtKB-SubCell"/>
</dbReference>
<dbReference type="InterPro" id="IPR036397">
    <property type="entry name" value="RNaseH_sf"/>
</dbReference>
<dbReference type="FunFam" id="3.30.420.10:FF:000031">
    <property type="entry name" value="RNA exonuclease 1"/>
    <property type="match status" value="1"/>
</dbReference>
<evidence type="ECO:0000256" key="6">
    <source>
        <dbReference type="ARBA" id="ARBA00023242"/>
    </source>
</evidence>
<dbReference type="Proteomes" id="UP000828390">
    <property type="component" value="Unassembled WGS sequence"/>
</dbReference>
<dbReference type="InterPro" id="IPR012337">
    <property type="entry name" value="RNaseH-like_sf"/>
</dbReference>
<comment type="similarity">
    <text evidence="2">Belongs to the REXO1/REXO3 family.</text>
</comment>
<dbReference type="Gene3D" id="3.30.420.10">
    <property type="entry name" value="Ribonuclease H-like superfamily/Ribonuclease H"/>
    <property type="match status" value="1"/>
</dbReference>
<proteinExistence type="inferred from homology"/>
<evidence type="ECO:0000256" key="1">
    <source>
        <dbReference type="ARBA" id="ARBA00004123"/>
    </source>
</evidence>
<evidence type="ECO:0000313" key="8">
    <source>
        <dbReference type="EMBL" id="KAH3733595.1"/>
    </source>
</evidence>
<keyword evidence="3" id="KW-0540">Nuclease</keyword>